<evidence type="ECO:0000313" key="1">
    <source>
        <dbReference type="EMBL" id="MBX72166.1"/>
    </source>
</evidence>
<dbReference type="AlphaFoldDB" id="A0A2P2QYS0"/>
<dbReference type="EMBL" id="GGEC01091682">
    <property type="protein sequence ID" value="MBX72166.1"/>
    <property type="molecule type" value="Transcribed_RNA"/>
</dbReference>
<accession>A0A2P2QYS0</accession>
<proteinExistence type="predicted"/>
<name>A0A2P2QYS0_RHIMU</name>
<organism evidence="1">
    <name type="scientific">Rhizophora mucronata</name>
    <name type="common">Asiatic mangrove</name>
    <dbReference type="NCBI Taxonomy" id="61149"/>
    <lineage>
        <taxon>Eukaryota</taxon>
        <taxon>Viridiplantae</taxon>
        <taxon>Streptophyta</taxon>
        <taxon>Embryophyta</taxon>
        <taxon>Tracheophyta</taxon>
        <taxon>Spermatophyta</taxon>
        <taxon>Magnoliopsida</taxon>
        <taxon>eudicotyledons</taxon>
        <taxon>Gunneridae</taxon>
        <taxon>Pentapetalae</taxon>
        <taxon>rosids</taxon>
        <taxon>fabids</taxon>
        <taxon>Malpighiales</taxon>
        <taxon>Rhizophoraceae</taxon>
        <taxon>Rhizophora</taxon>
    </lineage>
</organism>
<reference evidence="1" key="1">
    <citation type="submission" date="2018-02" db="EMBL/GenBank/DDBJ databases">
        <title>Rhizophora mucronata_Transcriptome.</title>
        <authorList>
            <person name="Meera S.P."/>
            <person name="Sreeshan A."/>
            <person name="Augustine A."/>
        </authorList>
    </citation>
    <scope>NUCLEOTIDE SEQUENCE</scope>
    <source>
        <tissue evidence="1">Leaf</tissue>
    </source>
</reference>
<protein>
    <submittedName>
        <fullName evidence="1">Uncharacterized protein</fullName>
    </submittedName>
</protein>
<sequence>MPCETLIRCLLGNQPICTRLVIELIQQKSEVFNVQKRNTVTRQDRTKRTVG</sequence>